<dbReference type="HOGENOM" id="CLU_075826_0_2_7"/>
<dbReference type="CDD" id="cd02440">
    <property type="entry name" value="AdoMet_MTases"/>
    <property type="match status" value="1"/>
</dbReference>
<dbReference type="AlphaFoldDB" id="F2LW59"/>
<keyword evidence="1 3" id="KW-0489">Methyltransferase</keyword>
<evidence type="ECO:0000256" key="1">
    <source>
        <dbReference type="ARBA" id="ARBA00022603"/>
    </source>
</evidence>
<accession>F2LW59</accession>
<evidence type="ECO:0000256" key="2">
    <source>
        <dbReference type="ARBA" id="ARBA00022679"/>
    </source>
</evidence>
<dbReference type="OrthoDB" id="9803017at2"/>
<gene>
    <name evidence="3" type="ordered locus">Hipma_1027</name>
</gene>
<dbReference type="FunCoup" id="F2LW59">
    <property type="interactions" value="299"/>
</dbReference>
<dbReference type="InterPro" id="IPR004398">
    <property type="entry name" value="RNA_MeTrfase_RsmD"/>
</dbReference>
<name>F2LW59_HIPMA</name>
<dbReference type="GO" id="GO:0031167">
    <property type="term" value="P:rRNA methylation"/>
    <property type="evidence" value="ECO:0007669"/>
    <property type="project" value="InterPro"/>
</dbReference>
<dbReference type="KEGG" id="hmr:Hipma_1027"/>
<organism evidence="3 4">
    <name type="scientific">Hippea maritima (strain ATCC 700847 / DSM 10411 / MH2)</name>
    <dbReference type="NCBI Taxonomy" id="760142"/>
    <lineage>
        <taxon>Bacteria</taxon>
        <taxon>Pseudomonadati</taxon>
        <taxon>Campylobacterota</taxon>
        <taxon>Desulfurellia</taxon>
        <taxon>Desulfurellales</taxon>
        <taxon>Hippeaceae</taxon>
        <taxon>Hippea</taxon>
    </lineage>
</organism>
<reference evidence="3 4" key="1">
    <citation type="journal article" date="2011" name="Stand. Genomic Sci.">
        <title>Complete genome sequence of the thermophilic sulfur-reducer Hippea maritima type strain (MH(2)).</title>
        <authorList>
            <person name="Huntemann M."/>
            <person name="Lu M."/>
            <person name="Nolan M."/>
            <person name="Lapidus A."/>
            <person name="Lucas S."/>
            <person name="Hammon N."/>
            <person name="Deshpande S."/>
            <person name="Cheng J.F."/>
            <person name="Tapia R."/>
            <person name="Han C."/>
            <person name="Goodwin L."/>
            <person name="Pitluck S."/>
            <person name="Liolios K."/>
            <person name="Pagani I."/>
            <person name="Ivanova N."/>
            <person name="Ovchinikova G."/>
            <person name="Pati A."/>
            <person name="Chen A."/>
            <person name="Palaniappan K."/>
            <person name="Land M."/>
            <person name="Hauser L."/>
            <person name="Jeffries C.D."/>
            <person name="Detter J.C."/>
            <person name="Brambilla E.M."/>
            <person name="Rohde M."/>
            <person name="Spring S."/>
            <person name="Goker M."/>
            <person name="Woyke T."/>
            <person name="Bristow J."/>
            <person name="Eisen J.A."/>
            <person name="Markowitz V."/>
            <person name="Hugenholtz P."/>
            <person name="Kyrpides N.C."/>
            <person name="Klenk H.P."/>
            <person name="Mavromatis K."/>
        </authorList>
    </citation>
    <scope>NUCLEOTIDE SEQUENCE [LARGE SCALE GENOMIC DNA]</scope>
    <source>
        <strain evidence="4">ATCC 700847 / DSM 10411 / MH2</strain>
    </source>
</reference>
<proteinExistence type="predicted"/>
<sequence>MRIIAGKLKYKRLYFKKNQNLRPTRNIVKKSFFDTMRGLIEGCVFLDLFAGSGSVGMEALSRGAKRVVFVDSSNDSVSLIRKNTNNFDNVDVIKSDAEKFLDNPLVRSAGVVYVDPPYAFDVEVFLEKLFKVVNRNAIVCVEHDKKRHLRGDFGLFKCFKSKNFGKNTLDYFGVVDE</sequence>
<dbReference type="RefSeq" id="WP_013682032.1">
    <property type="nucleotide sequence ID" value="NC_015318.1"/>
</dbReference>
<dbReference type="InterPro" id="IPR029063">
    <property type="entry name" value="SAM-dependent_MTases_sf"/>
</dbReference>
<dbReference type="PIRSF" id="PIRSF004553">
    <property type="entry name" value="CHP00095"/>
    <property type="match status" value="1"/>
</dbReference>
<dbReference type="NCBIfam" id="TIGR00095">
    <property type="entry name" value="16S rRNA (guanine(966)-N(2))-methyltransferase RsmD"/>
    <property type="match status" value="1"/>
</dbReference>
<protein>
    <submittedName>
        <fullName evidence="3">Methyltransferase</fullName>
    </submittedName>
</protein>
<dbReference type="InParanoid" id="F2LW59"/>
<evidence type="ECO:0000313" key="3">
    <source>
        <dbReference type="EMBL" id="AEA33993.1"/>
    </source>
</evidence>
<dbReference type="Proteomes" id="UP000008139">
    <property type="component" value="Chromosome"/>
</dbReference>
<reference evidence="4" key="2">
    <citation type="submission" date="2011-03" db="EMBL/GenBank/DDBJ databases">
        <title>The complete genome of Hippea maritima DSM 10411.</title>
        <authorList>
            <consortium name="US DOE Joint Genome Institute (JGI-PGF)"/>
            <person name="Lucas S."/>
            <person name="Copeland A."/>
            <person name="Lapidus A."/>
            <person name="Bruce D."/>
            <person name="Goodwin L."/>
            <person name="Pitluck S."/>
            <person name="Peters L."/>
            <person name="Kyrpides N."/>
            <person name="Mavromatis K."/>
            <person name="Pagani I."/>
            <person name="Ivanova N."/>
            <person name="Mikhailova N."/>
            <person name="Lu M."/>
            <person name="Detter J.C."/>
            <person name="Tapia R."/>
            <person name="Han C."/>
            <person name="Land M."/>
            <person name="Hauser L."/>
            <person name="Markowitz V."/>
            <person name="Cheng J.-F."/>
            <person name="Hugenholtz P."/>
            <person name="Woyke T."/>
            <person name="Wu D."/>
            <person name="Spring S."/>
            <person name="Schroeder M."/>
            <person name="Brambilla E."/>
            <person name="Klenk H.-P."/>
            <person name="Eisen J.A."/>
        </authorList>
    </citation>
    <scope>NUCLEOTIDE SEQUENCE [LARGE SCALE GENOMIC DNA]</scope>
    <source>
        <strain evidence="4">ATCC 700847 / DSM 10411 / MH2</strain>
    </source>
</reference>
<keyword evidence="2 3" id="KW-0808">Transferase</keyword>
<dbReference type="SUPFAM" id="SSF53335">
    <property type="entry name" value="S-adenosyl-L-methionine-dependent methyltransferases"/>
    <property type="match status" value="1"/>
</dbReference>
<dbReference type="GO" id="GO:0008168">
    <property type="term" value="F:methyltransferase activity"/>
    <property type="evidence" value="ECO:0007669"/>
    <property type="project" value="UniProtKB-KW"/>
</dbReference>
<dbReference type="EMBL" id="CP002606">
    <property type="protein sequence ID" value="AEA33993.1"/>
    <property type="molecule type" value="Genomic_DNA"/>
</dbReference>
<dbReference type="PANTHER" id="PTHR43542">
    <property type="entry name" value="METHYLTRANSFERASE"/>
    <property type="match status" value="1"/>
</dbReference>
<dbReference type="Gene3D" id="3.40.50.150">
    <property type="entry name" value="Vaccinia Virus protein VP39"/>
    <property type="match status" value="1"/>
</dbReference>
<dbReference type="STRING" id="760142.Hipma_1027"/>
<dbReference type="eggNOG" id="COG0742">
    <property type="taxonomic scope" value="Bacteria"/>
</dbReference>
<dbReference type="Pfam" id="PF03602">
    <property type="entry name" value="Cons_hypoth95"/>
    <property type="match status" value="1"/>
</dbReference>
<dbReference type="PANTHER" id="PTHR43542:SF1">
    <property type="entry name" value="METHYLTRANSFERASE"/>
    <property type="match status" value="1"/>
</dbReference>
<keyword evidence="4" id="KW-1185">Reference proteome</keyword>
<evidence type="ECO:0000313" key="4">
    <source>
        <dbReference type="Proteomes" id="UP000008139"/>
    </source>
</evidence>